<evidence type="ECO:0000313" key="3">
    <source>
        <dbReference type="Proteomes" id="UP000218231"/>
    </source>
</evidence>
<dbReference type="AlphaFoldDB" id="A0A2A2M6P6"/>
<feature type="region of interest" description="Disordered" evidence="1">
    <location>
        <begin position="32"/>
        <end position="57"/>
    </location>
</feature>
<accession>A0A2A2M6P6</accession>
<protein>
    <submittedName>
        <fullName evidence="2">Uncharacterized protein</fullName>
    </submittedName>
</protein>
<comment type="caution">
    <text evidence="2">The sequence shown here is derived from an EMBL/GenBank/DDBJ whole genome shotgun (WGS) entry which is preliminary data.</text>
</comment>
<dbReference type="EMBL" id="LIAE01004077">
    <property type="protein sequence ID" value="PAV93817.1"/>
    <property type="molecule type" value="Genomic_DNA"/>
</dbReference>
<organism evidence="2 3">
    <name type="scientific">Diploscapter pachys</name>
    <dbReference type="NCBI Taxonomy" id="2018661"/>
    <lineage>
        <taxon>Eukaryota</taxon>
        <taxon>Metazoa</taxon>
        <taxon>Ecdysozoa</taxon>
        <taxon>Nematoda</taxon>
        <taxon>Chromadorea</taxon>
        <taxon>Rhabditida</taxon>
        <taxon>Rhabditina</taxon>
        <taxon>Rhabditomorpha</taxon>
        <taxon>Rhabditoidea</taxon>
        <taxon>Rhabditidae</taxon>
        <taxon>Diploscapter</taxon>
    </lineage>
</organism>
<evidence type="ECO:0000313" key="2">
    <source>
        <dbReference type="EMBL" id="PAV93817.1"/>
    </source>
</evidence>
<reference evidence="2 3" key="1">
    <citation type="journal article" date="2017" name="Curr. Biol.">
        <title>Genome architecture and evolution of a unichromosomal asexual nematode.</title>
        <authorList>
            <person name="Fradin H."/>
            <person name="Zegar C."/>
            <person name="Gutwein M."/>
            <person name="Lucas J."/>
            <person name="Kovtun M."/>
            <person name="Corcoran D."/>
            <person name="Baugh L.R."/>
            <person name="Kiontke K."/>
            <person name="Gunsalus K."/>
            <person name="Fitch D.H."/>
            <person name="Piano F."/>
        </authorList>
    </citation>
    <scope>NUCLEOTIDE SEQUENCE [LARGE SCALE GENOMIC DNA]</scope>
    <source>
        <strain evidence="2">PF1309</strain>
    </source>
</reference>
<gene>
    <name evidence="2" type="ORF">WR25_15091</name>
</gene>
<keyword evidence="3" id="KW-1185">Reference proteome</keyword>
<sequence length="103" mass="11659">MCSRVTRHWPSLQSMANRLKSKGIRTVCTSARRASSALNNSGSPPRRRQPSPLRRSMPVWCSSARSVPWPLAGTRRMNSHITRCISRWLSVRSRTSIRGPSSR</sequence>
<name>A0A2A2M6P6_9BILA</name>
<evidence type="ECO:0000256" key="1">
    <source>
        <dbReference type="SAM" id="MobiDB-lite"/>
    </source>
</evidence>
<proteinExistence type="predicted"/>
<dbReference type="Proteomes" id="UP000218231">
    <property type="component" value="Unassembled WGS sequence"/>
</dbReference>